<comment type="function">
    <text evidence="5">NDH-1 shuttles electrons from NADH, via FMN and iron-sulfur (Fe-S) centers, to quinones in the respiratory chain. The immediate electron acceptor for the enzyme in this species is believed to be ubiquinone. Couples the redox reaction to proton translocation (for every two electrons transferred, four hydrogen ions are translocated across the cytoplasmic membrane), and thus conserves the redox energy in a proton gradient.</text>
</comment>
<dbReference type="HAMAP" id="MF_00445">
    <property type="entry name" value="NDH1_NuoN_1"/>
    <property type="match status" value="1"/>
</dbReference>
<keyword evidence="2 5" id="KW-0812">Transmembrane</keyword>
<name>A0ABZ2GXP2_9GAMM</name>
<keyword evidence="3 5" id="KW-1133">Transmembrane helix</keyword>
<keyword evidence="5" id="KW-0830">Ubiquinone</keyword>
<dbReference type="EC" id="7.1.1.-" evidence="5"/>
<sequence length="486" mass="55924">MLYCNSSYIVFSSEIVILVTACLILLINLFVNNKLLVNKFTLIFSILGLFISTIFSFFLLKNEKLFFIDNFFINDKLVQLIKLCIYFFAFIFFLYSWFYVTKYNLNYVSEYYVLSLFSVLGMMVLVSSYSFLTIYLGLELLSFPIYVMIAIFCIGNDEIEAVLKYFFMGAIASGLLLYGVSLLYSLTGKLDLVSVFKIIKSGNLEQSQMLLIFASILILSTFSFKLSIAPFHMWAPDVYEGSSIPVALFISTVPKISILGVLLHFLIPNYYSNIFFQWKLFFLIILLFSIGMGNILAIFQSDIKRFLAYSSISHIGYSVLGLLYKININYSAVIYYFIFYLLAVSAFFGFLIVLSVVCDKNIRFFYELRGLNSVDPLLAFFILTVIFSIAGIPPTIGFFAKFYVLKILVENHLFWIAIFSLLFSVIGLFNYIYIIKIIYFDDFNGQFNFVKSCKVVRIIFFVHCLFLMILGVFPSILINICTNISH</sequence>
<feature type="transmembrane region" description="Helical" evidence="5">
    <location>
        <begin position="6"/>
        <end position="30"/>
    </location>
</feature>
<gene>
    <name evidence="5" type="primary">nuoN</name>
    <name evidence="8" type="ORF">RQL38_01025</name>
</gene>
<feature type="domain" description="NADH:quinone oxidoreductase/Mrp antiporter transmembrane" evidence="7">
    <location>
        <begin position="128"/>
        <end position="426"/>
    </location>
</feature>
<comment type="subunit">
    <text evidence="5">NDH-1 is composed of 14 different subunits. Subunits NuoA, H, J, K, L, M, N constitute the membrane sector of the complex.</text>
</comment>
<dbReference type="Pfam" id="PF00361">
    <property type="entry name" value="Proton_antipo_M"/>
    <property type="match status" value="1"/>
</dbReference>
<dbReference type="NCBIfam" id="TIGR01770">
    <property type="entry name" value="NDH_I_N"/>
    <property type="match status" value="1"/>
</dbReference>
<protein>
    <recommendedName>
        <fullName evidence="5">NADH-quinone oxidoreductase subunit N</fullName>
        <ecNumber evidence="5">7.1.1.-</ecNumber>
    </recommendedName>
    <alternativeName>
        <fullName evidence="5">NADH dehydrogenase I subunit N</fullName>
    </alternativeName>
    <alternativeName>
        <fullName evidence="5">NDH-1 subunit N</fullName>
    </alternativeName>
</protein>
<accession>A0ABZ2GXP2</accession>
<reference evidence="8" key="1">
    <citation type="submission" date="2023-09" db="EMBL/GenBank/DDBJ databases">
        <title>Genomes of two closely related lineages of the louse Polyplax serrata with different host specificities.</title>
        <authorList>
            <person name="Martinu J."/>
            <person name="Tarabai H."/>
            <person name="Stefka J."/>
            <person name="Hypsa V."/>
        </authorList>
    </citation>
    <scope>NUCLEOTIDE SEQUENCE [LARGE SCALE GENOMIC DNA]</scope>
    <source>
        <strain evidence="8">HR10_N</strain>
    </source>
</reference>
<evidence type="ECO:0000256" key="4">
    <source>
        <dbReference type="ARBA" id="ARBA00023136"/>
    </source>
</evidence>
<evidence type="ECO:0000313" key="8">
    <source>
        <dbReference type="EMBL" id="WWR12198.1"/>
    </source>
</evidence>
<dbReference type="InterPro" id="IPR001750">
    <property type="entry name" value="ND/Mrp_TM"/>
</dbReference>
<keyword evidence="5" id="KW-1003">Cell membrane</keyword>
<keyword evidence="5" id="KW-1278">Translocase</keyword>
<keyword evidence="5" id="KW-0874">Quinone</keyword>
<comment type="similarity">
    <text evidence="5">Belongs to the complex I subunit 2 family.</text>
</comment>
<dbReference type="RefSeq" id="WP_338521894.1">
    <property type="nucleotide sequence ID" value="NZ_CP135136.1"/>
</dbReference>
<keyword evidence="5" id="KW-0520">NAD</keyword>
<feature type="transmembrane region" description="Helical" evidence="5">
    <location>
        <begin position="80"/>
        <end position="99"/>
    </location>
</feature>
<proteinExistence type="inferred from homology"/>
<comment type="catalytic activity">
    <reaction evidence="5">
        <text>a quinone + NADH + 5 H(+)(in) = a quinol + NAD(+) + 4 H(+)(out)</text>
        <dbReference type="Rhea" id="RHEA:57888"/>
        <dbReference type="ChEBI" id="CHEBI:15378"/>
        <dbReference type="ChEBI" id="CHEBI:24646"/>
        <dbReference type="ChEBI" id="CHEBI:57540"/>
        <dbReference type="ChEBI" id="CHEBI:57945"/>
        <dbReference type="ChEBI" id="CHEBI:132124"/>
    </reaction>
</comment>
<dbReference type="PANTHER" id="PTHR22773">
    <property type="entry name" value="NADH DEHYDROGENASE"/>
    <property type="match status" value="1"/>
</dbReference>
<feature type="transmembrane region" description="Helical" evidence="5">
    <location>
        <begin position="42"/>
        <end position="60"/>
    </location>
</feature>
<keyword evidence="4 5" id="KW-0472">Membrane</keyword>
<feature type="transmembrane region" description="Helical" evidence="5">
    <location>
        <begin position="279"/>
        <end position="299"/>
    </location>
</feature>
<evidence type="ECO:0000256" key="6">
    <source>
        <dbReference type="RuleBase" id="RU000320"/>
    </source>
</evidence>
<feature type="transmembrane region" description="Helical" evidence="5">
    <location>
        <begin position="377"/>
        <end position="400"/>
    </location>
</feature>
<evidence type="ECO:0000259" key="7">
    <source>
        <dbReference type="Pfam" id="PF00361"/>
    </source>
</evidence>
<keyword evidence="5" id="KW-0813">Transport</keyword>
<evidence type="ECO:0000313" key="9">
    <source>
        <dbReference type="Proteomes" id="UP001360424"/>
    </source>
</evidence>
<dbReference type="EMBL" id="CP135136">
    <property type="protein sequence ID" value="WWR12198.1"/>
    <property type="molecule type" value="Genomic_DNA"/>
</dbReference>
<dbReference type="InterPro" id="IPR010096">
    <property type="entry name" value="NADH-Q_OxRdtase_suN/2"/>
</dbReference>
<feature type="transmembrane region" description="Helical" evidence="5">
    <location>
        <begin position="207"/>
        <end position="226"/>
    </location>
</feature>
<feature type="transmembrane region" description="Helical" evidence="5">
    <location>
        <begin position="306"/>
        <end position="327"/>
    </location>
</feature>
<keyword evidence="9" id="KW-1185">Reference proteome</keyword>
<feature type="transmembrane region" description="Helical" evidence="5">
    <location>
        <begin position="166"/>
        <end position="187"/>
    </location>
</feature>
<feature type="transmembrane region" description="Helical" evidence="5">
    <location>
        <begin position="111"/>
        <end position="129"/>
    </location>
</feature>
<comment type="subcellular location">
    <subcellularLocation>
        <location evidence="5">Cell membrane</location>
        <topology evidence="5">Multi-pass membrane protein</topology>
    </subcellularLocation>
    <subcellularLocation>
        <location evidence="1">Endomembrane system</location>
        <topology evidence="1">Multi-pass membrane protein</topology>
    </subcellularLocation>
    <subcellularLocation>
        <location evidence="6">Membrane</location>
        <topology evidence="6">Multi-pass membrane protein</topology>
    </subcellularLocation>
</comment>
<feature type="transmembrane region" description="Helical" evidence="5">
    <location>
        <begin position="412"/>
        <end position="434"/>
    </location>
</feature>
<organism evidence="8 9">
    <name type="scientific">Candidatus Legionella polyplacis</name>
    <dbReference type="NCBI Taxonomy" id="2005262"/>
    <lineage>
        <taxon>Bacteria</taxon>
        <taxon>Pseudomonadati</taxon>
        <taxon>Pseudomonadota</taxon>
        <taxon>Gammaproteobacteria</taxon>
        <taxon>Legionellales</taxon>
        <taxon>Legionellaceae</taxon>
        <taxon>Legionella</taxon>
    </lineage>
</organism>
<feature type="transmembrane region" description="Helical" evidence="5">
    <location>
        <begin position="246"/>
        <end position="267"/>
    </location>
</feature>
<feature type="transmembrane region" description="Helical" evidence="5">
    <location>
        <begin position="455"/>
        <end position="477"/>
    </location>
</feature>
<dbReference type="Proteomes" id="UP001360424">
    <property type="component" value="Chromosome"/>
</dbReference>
<evidence type="ECO:0000256" key="5">
    <source>
        <dbReference type="HAMAP-Rule" id="MF_00445"/>
    </source>
</evidence>
<feature type="transmembrane region" description="Helical" evidence="5">
    <location>
        <begin position="135"/>
        <end position="154"/>
    </location>
</feature>
<evidence type="ECO:0000256" key="1">
    <source>
        <dbReference type="ARBA" id="ARBA00004127"/>
    </source>
</evidence>
<evidence type="ECO:0000256" key="3">
    <source>
        <dbReference type="ARBA" id="ARBA00022989"/>
    </source>
</evidence>
<feature type="transmembrane region" description="Helical" evidence="5">
    <location>
        <begin position="333"/>
        <end position="357"/>
    </location>
</feature>
<evidence type="ECO:0000256" key="2">
    <source>
        <dbReference type="ARBA" id="ARBA00022692"/>
    </source>
</evidence>